<keyword evidence="6 10" id="KW-1133">Transmembrane helix</keyword>
<evidence type="ECO:0000256" key="8">
    <source>
        <dbReference type="ARBA" id="ARBA00023136"/>
    </source>
</evidence>
<reference evidence="12" key="3">
    <citation type="submission" date="2023-01" db="EMBL/GenBank/DDBJ databases">
        <title>Human gut microbiome strain richness.</title>
        <authorList>
            <person name="Chen-Liaw A."/>
        </authorList>
    </citation>
    <scope>NUCLEOTIDE SEQUENCE</scope>
    <source>
        <strain evidence="12">RTP21484st1_B7_RTP21484_190118</strain>
    </source>
</reference>
<evidence type="ECO:0000313" key="15">
    <source>
        <dbReference type="EMBL" id="RGY05390.1"/>
    </source>
</evidence>
<keyword evidence="8 10" id="KW-0472">Membrane</keyword>
<feature type="transmembrane region" description="Helical" evidence="10">
    <location>
        <begin position="419"/>
        <end position="437"/>
    </location>
</feature>
<evidence type="ECO:0000313" key="13">
    <source>
        <dbReference type="EMBL" id="RGU55295.1"/>
    </source>
</evidence>
<keyword evidence="5 10" id="KW-0812">Transmembrane</keyword>
<dbReference type="InterPro" id="IPR050222">
    <property type="entry name" value="MATE_MdtK"/>
</dbReference>
<dbReference type="GO" id="GO:0042910">
    <property type="term" value="F:xenobiotic transmembrane transporter activity"/>
    <property type="evidence" value="ECO:0007669"/>
    <property type="project" value="InterPro"/>
</dbReference>
<feature type="transmembrane region" description="Helical" evidence="10">
    <location>
        <begin position="83"/>
        <end position="104"/>
    </location>
</feature>
<dbReference type="GO" id="GO:0015297">
    <property type="term" value="F:antiporter activity"/>
    <property type="evidence" value="ECO:0007669"/>
    <property type="project" value="UniProtKB-KW"/>
</dbReference>
<protein>
    <recommendedName>
        <fullName evidence="9">Multidrug-efflux transporter</fullName>
    </recommendedName>
</protein>
<dbReference type="PANTHER" id="PTHR43298">
    <property type="entry name" value="MULTIDRUG RESISTANCE PROTEIN NORM-RELATED"/>
    <property type="match status" value="1"/>
</dbReference>
<dbReference type="PIRSF" id="PIRSF006603">
    <property type="entry name" value="DinF"/>
    <property type="match status" value="1"/>
</dbReference>
<dbReference type="InterPro" id="IPR002528">
    <property type="entry name" value="MATE_fam"/>
</dbReference>
<evidence type="ECO:0000256" key="10">
    <source>
        <dbReference type="SAM" id="Phobius"/>
    </source>
</evidence>
<dbReference type="RefSeq" id="WP_013611632.1">
    <property type="nucleotide sequence ID" value="NZ_BAABYK010000001.1"/>
</dbReference>
<dbReference type="Proteomes" id="UP000284434">
    <property type="component" value="Unassembled WGS sequence"/>
</dbReference>
<gene>
    <name evidence="14" type="ORF">DWW24_14080</name>
    <name evidence="13" type="ORF">DWW57_13110</name>
    <name evidence="15" type="ORF">DXA53_12965</name>
    <name evidence="11" type="ORF">L0P03_07140</name>
    <name evidence="12" type="ORF">PN645_10440</name>
</gene>
<dbReference type="EMBL" id="JAQMRD010000012">
    <property type="protein sequence ID" value="MDB9223421.1"/>
    <property type="molecule type" value="Genomic_DNA"/>
</dbReference>
<dbReference type="InterPro" id="IPR048279">
    <property type="entry name" value="MdtK-like"/>
</dbReference>
<dbReference type="EMBL" id="QRYW01000031">
    <property type="protein sequence ID" value="RGV22750.1"/>
    <property type="molecule type" value="Genomic_DNA"/>
</dbReference>
<reference evidence="11" key="2">
    <citation type="submission" date="2022-01" db="EMBL/GenBank/DDBJ databases">
        <title>Collection of gut derived symbiotic bacterial strains cultured from healthy donors.</title>
        <authorList>
            <person name="Lin H."/>
            <person name="Kohout C."/>
            <person name="Waligurski E."/>
            <person name="Pamer E.G."/>
        </authorList>
    </citation>
    <scope>NUCLEOTIDE SEQUENCE</scope>
    <source>
        <strain evidence="11">DFI.1.149</strain>
    </source>
</reference>
<evidence type="ECO:0000313" key="16">
    <source>
        <dbReference type="Proteomes" id="UP000283426"/>
    </source>
</evidence>
<evidence type="ECO:0000256" key="7">
    <source>
        <dbReference type="ARBA" id="ARBA00023065"/>
    </source>
</evidence>
<evidence type="ECO:0000256" key="9">
    <source>
        <dbReference type="ARBA" id="ARBA00031636"/>
    </source>
</evidence>
<keyword evidence="4" id="KW-1003">Cell membrane</keyword>
<comment type="caution">
    <text evidence="13">The sequence shown here is derived from an EMBL/GenBank/DDBJ whole genome shotgun (WGS) entry which is preliminary data.</text>
</comment>
<sequence length="443" mass="49390">MRSSVKNKIIWTIALPIIFGNLAQTLIALTDTAFLGRVSAVALGASMMAGIYYYIYSTLAWGFAIGIQIIVARRLGEGRLDRIGVIFEHGLFFVLFLSTGLFLIQHYFTNDILARIIQSPNIYAAAVEYMDYRHYGIIFVCFNFLFRSLYIGLSDTKVISFTTAIMAMVNIFLDYVLIFGKWGFPEMGVGGAALASVCAEISATFFFIGYTLVKLPLKTYSLFYFHKLEGWLMKSVLKLAFPTMIQKLLSFGTWFIFFALVEHMGETPIAVSGIVRSVYMLVMIPVFAFGATANTLTSRLIGEGKQNEVMPTVFKTIGQGLIAILPVLLCCLFIPHTVLSIYTDDLVLADASIPSLLVICCASIAMSFGIPLFEAVSGTGNTTNALILESVVLIAYTFSVWFFASYISTRVEWVWTSEFTYGTLIGLVSWLFMRFASWQRKKI</sequence>
<evidence type="ECO:0000256" key="1">
    <source>
        <dbReference type="ARBA" id="ARBA00004651"/>
    </source>
</evidence>
<feature type="transmembrane region" description="Helical" evidence="10">
    <location>
        <begin position="277"/>
        <end position="296"/>
    </location>
</feature>
<evidence type="ECO:0000256" key="3">
    <source>
        <dbReference type="ARBA" id="ARBA00022449"/>
    </source>
</evidence>
<organism evidence="13 17">
    <name type="scientific">Odoribacter splanchnicus</name>
    <dbReference type="NCBI Taxonomy" id="28118"/>
    <lineage>
        <taxon>Bacteria</taxon>
        <taxon>Pseudomonadati</taxon>
        <taxon>Bacteroidota</taxon>
        <taxon>Bacteroidia</taxon>
        <taxon>Bacteroidales</taxon>
        <taxon>Odoribacteraceae</taxon>
        <taxon>Odoribacter</taxon>
    </lineage>
</organism>
<evidence type="ECO:0000313" key="14">
    <source>
        <dbReference type="EMBL" id="RGV22750.1"/>
    </source>
</evidence>
<keyword evidence="3" id="KW-0050">Antiport</keyword>
<dbReference type="NCBIfam" id="TIGR00797">
    <property type="entry name" value="matE"/>
    <property type="match status" value="1"/>
</dbReference>
<dbReference type="EMBL" id="QRYC01000019">
    <property type="protein sequence ID" value="RGU55295.1"/>
    <property type="molecule type" value="Genomic_DNA"/>
</dbReference>
<feature type="transmembrane region" description="Helical" evidence="10">
    <location>
        <begin position="9"/>
        <end position="30"/>
    </location>
</feature>
<dbReference type="Proteomes" id="UP001212263">
    <property type="component" value="Unassembled WGS sequence"/>
</dbReference>
<dbReference type="Proteomes" id="UP000283426">
    <property type="component" value="Unassembled WGS sequence"/>
</dbReference>
<reference evidence="16 17" key="1">
    <citation type="submission" date="2018-08" db="EMBL/GenBank/DDBJ databases">
        <title>A genome reference for cultivated species of the human gut microbiota.</title>
        <authorList>
            <person name="Zou Y."/>
            <person name="Xue W."/>
            <person name="Luo G."/>
        </authorList>
    </citation>
    <scope>NUCLEOTIDE SEQUENCE [LARGE SCALE GENOMIC DNA]</scope>
    <source>
        <strain evidence="14 16">AF14-6AC</strain>
        <strain evidence="13 17">AF16-14</strain>
        <strain evidence="15 18">OF03-11</strain>
    </source>
</reference>
<evidence type="ECO:0000256" key="2">
    <source>
        <dbReference type="ARBA" id="ARBA00022448"/>
    </source>
</evidence>
<evidence type="ECO:0000256" key="4">
    <source>
        <dbReference type="ARBA" id="ARBA00022475"/>
    </source>
</evidence>
<dbReference type="Proteomes" id="UP000284243">
    <property type="component" value="Unassembled WGS sequence"/>
</dbReference>
<evidence type="ECO:0000313" key="17">
    <source>
        <dbReference type="Proteomes" id="UP000284243"/>
    </source>
</evidence>
<feature type="transmembrane region" description="Helical" evidence="10">
    <location>
        <begin position="132"/>
        <end position="151"/>
    </location>
</feature>
<evidence type="ECO:0000256" key="6">
    <source>
        <dbReference type="ARBA" id="ARBA00022989"/>
    </source>
</evidence>
<feature type="transmembrane region" description="Helical" evidence="10">
    <location>
        <begin position="192"/>
        <end position="215"/>
    </location>
</feature>
<dbReference type="Proteomes" id="UP001199750">
    <property type="component" value="Unassembled WGS sequence"/>
</dbReference>
<feature type="transmembrane region" description="Helical" evidence="10">
    <location>
        <begin position="317"/>
        <end position="339"/>
    </location>
</feature>
<keyword evidence="2" id="KW-0813">Transport</keyword>
<dbReference type="OMA" id="MPGYGIS"/>
<dbReference type="GO" id="GO:0005886">
    <property type="term" value="C:plasma membrane"/>
    <property type="evidence" value="ECO:0007669"/>
    <property type="project" value="UniProtKB-SubCell"/>
</dbReference>
<dbReference type="Pfam" id="PF01554">
    <property type="entry name" value="MatE"/>
    <property type="match status" value="2"/>
</dbReference>
<proteinExistence type="predicted"/>
<evidence type="ECO:0000313" key="11">
    <source>
        <dbReference type="EMBL" id="MCG4959628.1"/>
    </source>
</evidence>
<feature type="transmembrane region" description="Helical" evidence="10">
    <location>
        <begin position="50"/>
        <end position="71"/>
    </location>
</feature>
<dbReference type="EMBL" id="JAKNDN010000011">
    <property type="protein sequence ID" value="MCG4959628.1"/>
    <property type="molecule type" value="Genomic_DNA"/>
</dbReference>
<dbReference type="AlphaFoldDB" id="A0A412TND5"/>
<comment type="subcellular location">
    <subcellularLocation>
        <location evidence="1">Cell membrane</location>
        <topology evidence="1">Multi-pass membrane protein</topology>
    </subcellularLocation>
</comment>
<feature type="transmembrane region" description="Helical" evidence="10">
    <location>
        <begin position="236"/>
        <end position="257"/>
    </location>
</feature>
<dbReference type="PANTHER" id="PTHR43298:SF2">
    <property type="entry name" value="FMN_FAD EXPORTER YEEO-RELATED"/>
    <property type="match status" value="1"/>
</dbReference>
<keyword evidence="7" id="KW-0406">Ion transport</keyword>
<evidence type="ECO:0000313" key="12">
    <source>
        <dbReference type="EMBL" id="MDB9223421.1"/>
    </source>
</evidence>
<evidence type="ECO:0000313" key="18">
    <source>
        <dbReference type="Proteomes" id="UP000284434"/>
    </source>
</evidence>
<dbReference type="EMBL" id="QSCO01000018">
    <property type="protein sequence ID" value="RGY05390.1"/>
    <property type="molecule type" value="Genomic_DNA"/>
</dbReference>
<feature type="transmembrane region" description="Helical" evidence="10">
    <location>
        <begin position="385"/>
        <end position="407"/>
    </location>
</feature>
<dbReference type="CDD" id="cd13133">
    <property type="entry name" value="MATE_like_7"/>
    <property type="match status" value="1"/>
</dbReference>
<accession>A0A412TND5</accession>
<feature type="transmembrane region" description="Helical" evidence="10">
    <location>
        <begin position="158"/>
        <end position="180"/>
    </location>
</feature>
<dbReference type="GO" id="GO:0006811">
    <property type="term" value="P:monoatomic ion transport"/>
    <property type="evidence" value="ECO:0007669"/>
    <property type="project" value="UniProtKB-KW"/>
</dbReference>
<dbReference type="GeneID" id="61274615"/>
<feature type="transmembrane region" description="Helical" evidence="10">
    <location>
        <begin position="351"/>
        <end position="373"/>
    </location>
</feature>
<evidence type="ECO:0000256" key="5">
    <source>
        <dbReference type="ARBA" id="ARBA00022692"/>
    </source>
</evidence>
<name>A0A412TND5_9BACT</name>